<proteinExistence type="predicted"/>
<evidence type="ECO:0008006" key="3">
    <source>
        <dbReference type="Google" id="ProtNLM"/>
    </source>
</evidence>
<comment type="caution">
    <text evidence="1">The sequence shown here is derived from an EMBL/GenBank/DDBJ whole genome shotgun (WGS) entry which is preliminary data.</text>
</comment>
<protein>
    <recommendedName>
        <fullName evidence="3">C-type lectin domain-containing protein</fullName>
    </recommendedName>
</protein>
<reference evidence="1 2" key="1">
    <citation type="submission" date="2023-09" db="EMBL/GenBank/DDBJ databases">
        <authorList>
            <person name="Wang M."/>
        </authorList>
    </citation>
    <scope>NUCLEOTIDE SEQUENCE [LARGE SCALE GENOMIC DNA]</scope>
    <source>
        <strain evidence="1">GT-2023</strain>
        <tissue evidence="1">Liver</tissue>
    </source>
</reference>
<gene>
    <name evidence="1" type="ORF">QQF64_026441</name>
</gene>
<dbReference type="Gene3D" id="3.10.100.10">
    <property type="entry name" value="Mannose-Binding Protein A, subunit A"/>
    <property type="match status" value="1"/>
</dbReference>
<accession>A0ABR3NA57</accession>
<organism evidence="1 2">
    <name type="scientific">Cirrhinus molitorella</name>
    <name type="common">mud carp</name>
    <dbReference type="NCBI Taxonomy" id="172907"/>
    <lineage>
        <taxon>Eukaryota</taxon>
        <taxon>Metazoa</taxon>
        <taxon>Chordata</taxon>
        <taxon>Craniata</taxon>
        <taxon>Vertebrata</taxon>
        <taxon>Euteleostomi</taxon>
        <taxon>Actinopterygii</taxon>
        <taxon>Neopterygii</taxon>
        <taxon>Teleostei</taxon>
        <taxon>Ostariophysi</taxon>
        <taxon>Cypriniformes</taxon>
        <taxon>Cyprinidae</taxon>
        <taxon>Labeoninae</taxon>
        <taxon>Labeonini</taxon>
        <taxon>Cirrhinus</taxon>
    </lineage>
</organism>
<evidence type="ECO:0000313" key="2">
    <source>
        <dbReference type="Proteomes" id="UP001558613"/>
    </source>
</evidence>
<dbReference type="InterPro" id="IPR016186">
    <property type="entry name" value="C-type_lectin-like/link_sf"/>
</dbReference>
<dbReference type="InterPro" id="IPR016187">
    <property type="entry name" value="CTDL_fold"/>
</dbReference>
<name>A0ABR3NA57_9TELE</name>
<dbReference type="SUPFAM" id="SSF56436">
    <property type="entry name" value="C-type lectin-like"/>
    <property type="match status" value="1"/>
</dbReference>
<feature type="non-terminal residue" evidence="1">
    <location>
        <position position="1"/>
    </location>
</feature>
<dbReference type="EMBL" id="JAYMGO010000005">
    <property type="protein sequence ID" value="KAL1273627.1"/>
    <property type="molecule type" value="Genomic_DNA"/>
</dbReference>
<sequence length="100" mass="11545">DISRSLMNLWHYMGETRSSIQLLSYKLSFTNLLTTGCTEPDWIPFSNSCYHFSHDTLNWTEAKDYCAEQDNGYLGSQITGPDMAWERKERTVGSLQYMGC</sequence>
<evidence type="ECO:0000313" key="1">
    <source>
        <dbReference type="EMBL" id="KAL1273627.1"/>
    </source>
</evidence>
<keyword evidence="2" id="KW-1185">Reference proteome</keyword>
<dbReference type="Proteomes" id="UP001558613">
    <property type="component" value="Unassembled WGS sequence"/>
</dbReference>